<gene>
    <name evidence="1" type="ORF">ABID26_006915</name>
</gene>
<name>A0ABV2I3J7_9HYPH</name>
<sequence>MAPFPVLRPLGCLGRFPVNFQGTATLDPADADPVARFGALL</sequence>
<organism evidence="1 2">
    <name type="scientific">Mesorhizobium shonense</name>
    <dbReference type="NCBI Taxonomy" id="1209948"/>
    <lineage>
        <taxon>Bacteria</taxon>
        <taxon>Pseudomonadati</taxon>
        <taxon>Pseudomonadota</taxon>
        <taxon>Alphaproteobacteria</taxon>
        <taxon>Hyphomicrobiales</taxon>
        <taxon>Phyllobacteriaceae</taxon>
        <taxon>Mesorhizobium</taxon>
    </lineage>
</organism>
<dbReference type="EMBL" id="JBEPLM010000024">
    <property type="protein sequence ID" value="MET3597490.1"/>
    <property type="molecule type" value="Genomic_DNA"/>
</dbReference>
<evidence type="ECO:0000313" key="1">
    <source>
        <dbReference type="EMBL" id="MET3597490.1"/>
    </source>
</evidence>
<protein>
    <submittedName>
        <fullName evidence="1">Uncharacterized protein</fullName>
    </submittedName>
</protein>
<keyword evidence="2" id="KW-1185">Reference proteome</keyword>
<proteinExistence type="predicted"/>
<dbReference type="Proteomes" id="UP001549036">
    <property type="component" value="Unassembled WGS sequence"/>
</dbReference>
<comment type="caution">
    <text evidence="1">The sequence shown here is derived from an EMBL/GenBank/DDBJ whole genome shotgun (WGS) entry which is preliminary data.</text>
</comment>
<evidence type="ECO:0000313" key="2">
    <source>
        <dbReference type="Proteomes" id="UP001549036"/>
    </source>
</evidence>
<reference evidence="1 2" key="1">
    <citation type="submission" date="2024-06" db="EMBL/GenBank/DDBJ databases">
        <title>Genomic Encyclopedia of Type Strains, Phase IV (KMG-IV): sequencing the most valuable type-strain genomes for metagenomic binning, comparative biology and taxonomic classification.</title>
        <authorList>
            <person name="Goeker M."/>
        </authorList>
    </citation>
    <scope>NUCLEOTIDE SEQUENCE [LARGE SCALE GENOMIC DNA]</scope>
    <source>
        <strain evidence="1 2">DSM 29846</strain>
    </source>
</reference>
<accession>A0ABV2I3J7</accession>